<gene>
    <name evidence="1" type="ORF">PCC6912_36760</name>
</gene>
<organism evidence="1 2">
    <name type="scientific">Chlorogloeopsis fritschii PCC 6912</name>
    <dbReference type="NCBI Taxonomy" id="211165"/>
    <lineage>
        <taxon>Bacteria</taxon>
        <taxon>Bacillati</taxon>
        <taxon>Cyanobacteriota</taxon>
        <taxon>Cyanophyceae</taxon>
        <taxon>Nostocales</taxon>
        <taxon>Chlorogloeopsidaceae</taxon>
        <taxon>Chlorogloeopsis</taxon>
    </lineage>
</organism>
<keyword evidence="2" id="KW-1185">Reference proteome</keyword>
<reference evidence="1 2" key="1">
    <citation type="journal article" date="2019" name="Genome Biol. Evol.">
        <title>Day and night: Metabolic profiles and evolutionary relationships of six axenic non-marine cyanobacteria.</title>
        <authorList>
            <person name="Will S.E."/>
            <person name="Henke P."/>
            <person name="Boedeker C."/>
            <person name="Huang S."/>
            <person name="Brinkmann H."/>
            <person name="Rohde M."/>
            <person name="Jarek M."/>
            <person name="Friedl T."/>
            <person name="Seufert S."/>
            <person name="Schumacher M."/>
            <person name="Overmann J."/>
            <person name="Neumann-Schaal M."/>
            <person name="Petersen J."/>
        </authorList>
    </citation>
    <scope>NUCLEOTIDE SEQUENCE [LARGE SCALE GENOMIC DNA]</scope>
    <source>
        <strain evidence="1 2">PCC 6912</strain>
    </source>
</reference>
<evidence type="ECO:0000313" key="1">
    <source>
        <dbReference type="EMBL" id="RUR78334.1"/>
    </source>
</evidence>
<sequence>MAENKTIQSTGGELQVLPSNYSQLIRFLQEDLAISAASIDVALRHSQQDPGPLPMILWQYGLITLEQLEQIYDWLETAA</sequence>
<dbReference type="Pfam" id="PF11165">
    <property type="entry name" value="DUF2949"/>
    <property type="match status" value="1"/>
</dbReference>
<dbReference type="InterPro" id="IPR021336">
    <property type="entry name" value="DUF2949"/>
</dbReference>
<proteinExistence type="predicted"/>
<protein>
    <recommendedName>
        <fullName evidence="3">DUF2949 domain-containing protein</fullName>
    </recommendedName>
</protein>
<comment type="caution">
    <text evidence="1">The sequence shown here is derived from an EMBL/GenBank/DDBJ whole genome shotgun (WGS) entry which is preliminary data.</text>
</comment>
<dbReference type="EMBL" id="RSCJ01000015">
    <property type="protein sequence ID" value="RUR78334.1"/>
    <property type="molecule type" value="Genomic_DNA"/>
</dbReference>
<name>A0A433N9B7_CHLFR</name>
<dbReference type="STRING" id="211165.GCA_000317285_02147"/>
<evidence type="ECO:0008006" key="3">
    <source>
        <dbReference type="Google" id="ProtNLM"/>
    </source>
</evidence>
<evidence type="ECO:0000313" key="2">
    <source>
        <dbReference type="Proteomes" id="UP000268857"/>
    </source>
</evidence>
<accession>A0A433N9B7</accession>
<dbReference type="AlphaFoldDB" id="A0A433N9B7"/>
<dbReference type="Proteomes" id="UP000268857">
    <property type="component" value="Unassembled WGS sequence"/>
</dbReference>